<feature type="signal peptide" evidence="1">
    <location>
        <begin position="1"/>
        <end position="19"/>
    </location>
</feature>
<proteinExistence type="predicted"/>
<keyword evidence="3" id="KW-1185">Reference proteome</keyword>
<sequence length="228" mass="27334">MIKHTCFICLLLISQYGHAQTQDANLWTGISVESKLLKNWSASIEAQSRFNHNISTLKSTFTEISTSYNLIKPFDIGIGYRISRKEKDPNFQIDNRLFITLKYKQPLFSNKDLTLKIRYKYQFDYNRLTAVNEYISPSYAMQHRFKYEISYAFKRIQPFIENEWLFDPYYANKNFFTVRISPGFSYKVNKKWQISFKYIQERNYQESLEKNHIYSFGVNYKLKGKLLK</sequence>
<reference evidence="2 3" key="1">
    <citation type="submission" date="2018-06" db="EMBL/GenBank/DDBJ databases">
        <title>The draft genome sequence of Crocinitomix sp. SM1701.</title>
        <authorList>
            <person name="Zhang X."/>
        </authorList>
    </citation>
    <scope>NUCLEOTIDE SEQUENCE [LARGE SCALE GENOMIC DNA]</scope>
    <source>
        <strain evidence="2 3">SM1701</strain>
    </source>
</reference>
<dbReference type="InterPro" id="IPR019619">
    <property type="entry name" value="DUF2490"/>
</dbReference>
<dbReference type="RefSeq" id="WP_111063984.1">
    <property type="nucleotide sequence ID" value="NZ_JBHUCU010000006.1"/>
</dbReference>
<keyword evidence="1" id="KW-0732">Signal</keyword>
<protein>
    <recommendedName>
        <fullName evidence="4">DUF2490 domain-containing protein</fullName>
    </recommendedName>
</protein>
<feature type="chain" id="PRO_5016054582" description="DUF2490 domain-containing protein" evidence="1">
    <location>
        <begin position="20"/>
        <end position="228"/>
    </location>
</feature>
<evidence type="ECO:0000256" key="1">
    <source>
        <dbReference type="SAM" id="SignalP"/>
    </source>
</evidence>
<comment type="caution">
    <text evidence="2">The sequence shown here is derived from an EMBL/GenBank/DDBJ whole genome shotgun (WGS) entry which is preliminary data.</text>
</comment>
<gene>
    <name evidence="2" type="ORF">DNU06_13310</name>
</gene>
<name>A0A2W1NDZ5_9FLAO</name>
<dbReference type="AlphaFoldDB" id="A0A2W1NDZ5"/>
<accession>A0A2W1NDZ5</accession>
<evidence type="ECO:0000313" key="2">
    <source>
        <dbReference type="EMBL" id="PZE16286.1"/>
    </source>
</evidence>
<evidence type="ECO:0000313" key="3">
    <source>
        <dbReference type="Proteomes" id="UP000249248"/>
    </source>
</evidence>
<evidence type="ECO:0008006" key="4">
    <source>
        <dbReference type="Google" id="ProtNLM"/>
    </source>
</evidence>
<dbReference type="Pfam" id="PF10677">
    <property type="entry name" value="DUF2490"/>
    <property type="match status" value="1"/>
</dbReference>
<organism evidence="2 3">
    <name type="scientific">Putridiphycobacter roseus</name>
    <dbReference type="NCBI Taxonomy" id="2219161"/>
    <lineage>
        <taxon>Bacteria</taxon>
        <taxon>Pseudomonadati</taxon>
        <taxon>Bacteroidota</taxon>
        <taxon>Flavobacteriia</taxon>
        <taxon>Flavobacteriales</taxon>
        <taxon>Crocinitomicaceae</taxon>
        <taxon>Putridiphycobacter</taxon>
    </lineage>
</organism>
<dbReference type="Proteomes" id="UP000249248">
    <property type="component" value="Unassembled WGS sequence"/>
</dbReference>
<dbReference type="EMBL" id="QKSB01000009">
    <property type="protein sequence ID" value="PZE16286.1"/>
    <property type="molecule type" value="Genomic_DNA"/>
</dbReference>
<dbReference type="OrthoDB" id="1365775at2"/>